<evidence type="ECO:0000256" key="6">
    <source>
        <dbReference type="ARBA" id="ARBA00023136"/>
    </source>
</evidence>
<evidence type="ECO:0000256" key="7">
    <source>
        <dbReference type="ARBA" id="ARBA00023170"/>
    </source>
</evidence>
<dbReference type="PANTHER" id="PTHR45695:SF9">
    <property type="entry name" value="LEUCOKININ RECEPTOR"/>
    <property type="match status" value="1"/>
</dbReference>
<comment type="caution">
    <text evidence="12">The sequence shown here is derived from an EMBL/GenBank/DDBJ whole genome shotgun (WGS) entry which is preliminary data.</text>
</comment>
<feature type="transmembrane region" description="Helical" evidence="10">
    <location>
        <begin position="65"/>
        <end position="88"/>
    </location>
</feature>
<dbReference type="AlphaFoldDB" id="A0AAD9QPM8"/>
<evidence type="ECO:0000256" key="2">
    <source>
        <dbReference type="ARBA" id="ARBA00010663"/>
    </source>
</evidence>
<feature type="transmembrane region" description="Helical" evidence="10">
    <location>
        <begin position="461"/>
        <end position="482"/>
    </location>
</feature>
<dbReference type="EMBL" id="JARQWQ010000020">
    <property type="protein sequence ID" value="KAK2565199.1"/>
    <property type="molecule type" value="Genomic_DNA"/>
</dbReference>
<dbReference type="Pfam" id="PF00001">
    <property type="entry name" value="7tm_1"/>
    <property type="match status" value="2"/>
</dbReference>
<dbReference type="PRINTS" id="PR01012">
    <property type="entry name" value="NRPEPTIDEYR"/>
</dbReference>
<reference evidence="12" key="1">
    <citation type="journal article" date="2023" name="G3 (Bethesda)">
        <title>Whole genome assembly and annotation of the endangered Caribbean coral Acropora cervicornis.</title>
        <authorList>
            <person name="Selwyn J.D."/>
            <person name="Vollmer S.V."/>
        </authorList>
    </citation>
    <scope>NUCLEOTIDE SEQUENCE</scope>
    <source>
        <strain evidence="12">K2</strain>
    </source>
</reference>
<proteinExistence type="inferred from homology"/>
<gene>
    <name evidence="12" type="ORF">P5673_011128</name>
</gene>
<feature type="transmembrane region" description="Helical" evidence="10">
    <location>
        <begin position="424"/>
        <end position="449"/>
    </location>
</feature>
<sequence length="699" mass="78431">MSDSAGNSSEVPQMSQMNYVAEPLGLRIFRLTIYVVIFLLATVGNALVIFVVYKTRELHTVTGFLIANLAVADLGVGLLCIPFTVVYYELNFRWPFGPIMCKILPALMPCFVMGSVGTMLAISVDRHQSIVHPFGMRVTRSQGKLVMVLIWLTALLPALPILGVMNFVRSPNGESCQESWPTGFPYPTIYLLCSFALTYAIPLPILIVIYIKIGMKLRQAIKDGADRPGFTQAQATKRIIKMLSAVVICYALCFLPFHTLYFLIDFGDFQFRQHPTLQSFSQLLMFSNSASNPVLYAFMGDLFRIGFKRTVVSTRESLRSFIAAGWDLISSTNNNLRLVHLVKITIAIKLTNSTAHYNTMSLETTSLSNSSIAPAIEYLVEPLASNVFRLIVYTVIFLVTICGNLSVLAVVYKTRELHTVTGYLIANLAVADLNVGMLCIPFTVLYYEFEYWPFGFVLCKIIPATQTICIMASIGTLAAISIERYLAIAFPWEPRVTASKARYIIAVIWLIGLLIGLPIVAVMQLTYVDGLPLCSEKGWPSEIFRHVYSVLSFGLTYAIPLPMIAALYTVIVLKLNQAARETSDSEGFRIAKAKGKVIRMLIIVVVFYFLCYLPYHTTYLWLEFGEGLQFRGIWLLLSYCHVMVYANSAVNPVLYGFLGEQFRRGFARLVPWCRVWSKESPFSRSIYSQTTYSERMSAV</sequence>
<evidence type="ECO:0000256" key="4">
    <source>
        <dbReference type="ARBA" id="ARBA00022989"/>
    </source>
</evidence>
<dbReference type="PROSITE" id="PS50262">
    <property type="entry name" value="G_PROTEIN_RECEP_F1_2"/>
    <property type="match status" value="2"/>
</dbReference>
<dbReference type="PRINTS" id="PR00237">
    <property type="entry name" value="GPCRRHODOPSN"/>
</dbReference>
<dbReference type="InterPro" id="IPR000276">
    <property type="entry name" value="GPCR_Rhodpsn"/>
</dbReference>
<protein>
    <submittedName>
        <fullName evidence="12">Neuropeptide FF receptor 2</fullName>
    </submittedName>
</protein>
<feature type="transmembrane region" description="Helical" evidence="10">
    <location>
        <begin position="188"/>
        <end position="211"/>
    </location>
</feature>
<feature type="domain" description="G-protein coupled receptors family 1 profile" evidence="11">
    <location>
        <begin position="403"/>
        <end position="655"/>
    </location>
</feature>
<dbReference type="FunFam" id="1.20.1070.10:FF:000291">
    <property type="entry name" value="Predicted protein"/>
    <property type="match status" value="1"/>
</dbReference>
<feature type="transmembrane region" description="Helical" evidence="10">
    <location>
        <begin position="242"/>
        <end position="264"/>
    </location>
</feature>
<dbReference type="PROSITE" id="PS00237">
    <property type="entry name" value="G_PROTEIN_RECEP_F1_1"/>
    <property type="match status" value="2"/>
</dbReference>
<keyword evidence="5 9" id="KW-0297">G-protein coupled receptor</keyword>
<keyword evidence="3 9" id="KW-0812">Transmembrane</keyword>
<dbReference type="PANTHER" id="PTHR45695">
    <property type="entry name" value="LEUCOKININ RECEPTOR-RELATED"/>
    <property type="match status" value="1"/>
</dbReference>
<evidence type="ECO:0000259" key="11">
    <source>
        <dbReference type="PROSITE" id="PS50262"/>
    </source>
</evidence>
<reference evidence="12" key="2">
    <citation type="journal article" date="2023" name="Science">
        <title>Genomic signatures of disease resistance in endangered staghorn corals.</title>
        <authorList>
            <person name="Vollmer S.V."/>
            <person name="Selwyn J.D."/>
            <person name="Despard B.A."/>
            <person name="Roesel C.L."/>
        </authorList>
    </citation>
    <scope>NUCLEOTIDE SEQUENCE</scope>
    <source>
        <strain evidence="12">K2</strain>
    </source>
</reference>
<dbReference type="SUPFAM" id="SSF81321">
    <property type="entry name" value="Family A G protein-coupled receptor-like"/>
    <property type="match status" value="2"/>
</dbReference>
<name>A0AAD9QPM8_ACRCE</name>
<feature type="transmembrane region" description="Helical" evidence="10">
    <location>
        <begin position="635"/>
        <end position="658"/>
    </location>
</feature>
<evidence type="ECO:0000313" key="13">
    <source>
        <dbReference type="Proteomes" id="UP001249851"/>
    </source>
</evidence>
<feature type="transmembrane region" description="Helical" evidence="10">
    <location>
        <begin position="31"/>
        <end position="53"/>
    </location>
</feature>
<evidence type="ECO:0000256" key="3">
    <source>
        <dbReference type="ARBA" id="ARBA00022692"/>
    </source>
</evidence>
<dbReference type="GO" id="GO:0004983">
    <property type="term" value="F:neuropeptide Y receptor activity"/>
    <property type="evidence" value="ECO:0007669"/>
    <property type="project" value="InterPro"/>
</dbReference>
<keyword evidence="7 9" id="KW-0675">Receptor</keyword>
<keyword evidence="13" id="KW-1185">Reference proteome</keyword>
<evidence type="ECO:0000313" key="12">
    <source>
        <dbReference type="EMBL" id="KAK2565199.1"/>
    </source>
</evidence>
<feature type="transmembrane region" description="Helical" evidence="10">
    <location>
        <begin position="390"/>
        <end position="412"/>
    </location>
</feature>
<feature type="domain" description="G-protein coupled receptors family 1 profile" evidence="11">
    <location>
        <begin position="44"/>
        <end position="296"/>
    </location>
</feature>
<keyword evidence="6 10" id="KW-0472">Membrane</keyword>
<feature type="transmembrane region" description="Helical" evidence="10">
    <location>
        <begin position="503"/>
        <end position="527"/>
    </location>
</feature>
<dbReference type="Proteomes" id="UP001249851">
    <property type="component" value="Unassembled WGS sequence"/>
</dbReference>
<evidence type="ECO:0000256" key="9">
    <source>
        <dbReference type="RuleBase" id="RU000688"/>
    </source>
</evidence>
<evidence type="ECO:0000256" key="10">
    <source>
        <dbReference type="SAM" id="Phobius"/>
    </source>
</evidence>
<dbReference type="Gene3D" id="1.20.1070.10">
    <property type="entry name" value="Rhodopsin 7-helix transmembrane proteins"/>
    <property type="match status" value="2"/>
</dbReference>
<organism evidence="12 13">
    <name type="scientific">Acropora cervicornis</name>
    <name type="common">Staghorn coral</name>
    <dbReference type="NCBI Taxonomy" id="6130"/>
    <lineage>
        <taxon>Eukaryota</taxon>
        <taxon>Metazoa</taxon>
        <taxon>Cnidaria</taxon>
        <taxon>Anthozoa</taxon>
        <taxon>Hexacorallia</taxon>
        <taxon>Scleractinia</taxon>
        <taxon>Astrocoeniina</taxon>
        <taxon>Acroporidae</taxon>
        <taxon>Acropora</taxon>
    </lineage>
</organism>
<evidence type="ECO:0000256" key="1">
    <source>
        <dbReference type="ARBA" id="ARBA00004141"/>
    </source>
</evidence>
<dbReference type="InterPro" id="IPR017452">
    <property type="entry name" value="GPCR_Rhodpsn_7TM"/>
</dbReference>
<keyword evidence="8 9" id="KW-0807">Transducer</keyword>
<feature type="transmembrane region" description="Helical" evidence="10">
    <location>
        <begin position="103"/>
        <end position="124"/>
    </location>
</feature>
<dbReference type="InterPro" id="IPR000611">
    <property type="entry name" value="NPY_rcpt"/>
</dbReference>
<feature type="transmembrane region" description="Helical" evidence="10">
    <location>
        <begin position="597"/>
        <end position="615"/>
    </location>
</feature>
<feature type="transmembrane region" description="Helical" evidence="10">
    <location>
        <begin position="145"/>
        <end position="168"/>
    </location>
</feature>
<evidence type="ECO:0000256" key="5">
    <source>
        <dbReference type="ARBA" id="ARBA00023040"/>
    </source>
</evidence>
<dbReference type="GO" id="GO:0005886">
    <property type="term" value="C:plasma membrane"/>
    <property type="evidence" value="ECO:0007669"/>
    <property type="project" value="TreeGrafter"/>
</dbReference>
<dbReference type="CDD" id="cd14993">
    <property type="entry name" value="7tmA_CCKR-like"/>
    <property type="match status" value="1"/>
</dbReference>
<comment type="subcellular location">
    <subcellularLocation>
        <location evidence="1">Membrane</location>
        <topology evidence="1">Multi-pass membrane protein</topology>
    </subcellularLocation>
</comment>
<feature type="transmembrane region" description="Helical" evidence="10">
    <location>
        <begin position="547"/>
        <end position="576"/>
    </location>
</feature>
<keyword evidence="4 10" id="KW-1133">Transmembrane helix</keyword>
<comment type="similarity">
    <text evidence="2 9">Belongs to the G-protein coupled receptor 1 family.</text>
</comment>
<accession>A0AAD9QPM8</accession>
<evidence type="ECO:0000256" key="8">
    <source>
        <dbReference type="ARBA" id="ARBA00023224"/>
    </source>
</evidence>